<dbReference type="Pfam" id="PF00440">
    <property type="entry name" value="TetR_N"/>
    <property type="match status" value="1"/>
</dbReference>
<evidence type="ECO:0000259" key="5">
    <source>
        <dbReference type="Pfam" id="PF16925"/>
    </source>
</evidence>
<gene>
    <name evidence="6" type="ORF">R7226_24265</name>
</gene>
<name>A0ABU4HVY2_9ACTN</name>
<dbReference type="Proteomes" id="UP001284601">
    <property type="component" value="Unassembled WGS sequence"/>
</dbReference>
<dbReference type="Gene3D" id="1.10.357.10">
    <property type="entry name" value="Tetracycline Repressor, domain 2"/>
    <property type="match status" value="1"/>
</dbReference>
<evidence type="ECO:0000256" key="3">
    <source>
        <dbReference type="ARBA" id="ARBA00023163"/>
    </source>
</evidence>
<dbReference type="RefSeq" id="WP_318599950.1">
    <property type="nucleotide sequence ID" value="NZ_JAWSTH010000090.1"/>
</dbReference>
<dbReference type="PANTHER" id="PTHR47506">
    <property type="entry name" value="TRANSCRIPTIONAL REGULATORY PROTEIN"/>
    <property type="match status" value="1"/>
</dbReference>
<evidence type="ECO:0000256" key="1">
    <source>
        <dbReference type="ARBA" id="ARBA00023015"/>
    </source>
</evidence>
<reference evidence="6 7" key="2">
    <citation type="submission" date="2023-10" db="EMBL/GenBank/DDBJ databases">
        <authorList>
            <person name="Han X.F."/>
        </authorList>
    </citation>
    <scope>NUCLEOTIDE SEQUENCE [LARGE SCALE GENOMIC DNA]</scope>
    <source>
        <strain evidence="6 7">KCTC 39840</strain>
    </source>
</reference>
<dbReference type="InterPro" id="IPR036271">
    <property type="entry name" value="Tet_transcr_reg_TetR-rel_C_sf"/>
</dbReference>
<feature type="domain" description="HTH tetR-type" evidence="4">
    <location>
        <begin position="18"/>
        <end position="65"/>
    </location>
</feature>
<reference evidence="7" key="1">
    <citation type="submission" date="2023-07" db="EMBL/GenBank/DDBJ databases">
        <title>Conexibacter stalactiti sp. nov., isolated from stalactites in a lava cave and emended description of the genus Conexibacter.</title>
        <authorList>
            <person name="Lee S.D."/>
        </authorList>
    </citation>
    <scope>NUCLEOTIDE SEQUENCE [LARGE SCALE GENOMIC DNA]</scope>
    <source>
        <strain evidence="7">KCTC 39840</strain>
    </source>
</reference>
<sequence>MERTRRLTAKGAATRARIVETAADQVLARGVGGTSLDDVRAATRTSKSQLFHYFPDGKHELVRAIVACQGERVLDAQRPALDALDSWAAWAAWRDLVIAHYTRVDGVLGCPIGSLSSEVAAVDPVLRDDLAAYFRTWSELLAAGVGRMRERGLLDDGADPEAFATELLAAIQGGLLLSQTAGTLRPLELALDGALAHLRTHAVM</sequence>
<feature type="domain" description="Tetracyclin repressor-like C-terminal" evidence="5">
    <location>
        <begin position="104"/>
        <end position="191"/>
    </location>
</feature>
<dbReference type="Pfam" id="PF16925">
    <property type="entry name" value="TetR_C_13"/>
    <property type="match status" value="1"/>
</dbReference>
<keyword evidence="3" id="KW-0804">Transcription</keyword>
<keyword evidence="7" id="KW-1185">Reference proteome</keyword>
<evidence type="ECO:0000313" key="7">
    <source>
        <dbReference type="Proteomes" id="UP001284601"/>
    </source>
</evidence>
<accession>A0ABU4HVY2</accession>
<proteinExistence type="predicted"/>
<dbReference type="SUPFAM" id="SSF46689">
    <property type="entry name" value="Homeodomain-like"/>
    <property type="match status" value="1"/>
</dbReference>
<dbReference type="EMBL" id="JAWSTH010000090">
    <property type="protein sequence ID" value="MDW5597486.1"/>
    <property type="molecule type" value="Genomic_DNA"/>
</dbReference>
<organism evidence="6 7">
    <name type="scientific">Conexibacter stalactiti</name>
    <dbReference type="NCBI Taxonomy" id="1940611"/>
    <lineage>
        <taxon>Bacteria</taxon>
        <taxon>Bacillati</taxon>
        <taxon>Actinomycetota</taxon>
        <taxon>Thermoleophilia</taxon>
        <taxon>Solirubrobacterales</taxon>
        <taxon>Conexibacteraceae</taxon>
        <taxon>Conexibacter</taxon>
    </lineage>
</organism>
<evidence type="ECO:0000313" key="6">
    <source>
        <dbReference type="EMBL" id="MDW5597486.1"/>
    </source>
</evidence>
<dbReference type="InterPro" id="IPR011075">
    <property type="entry name" value="TetR_C"/>
</dbReference>
<dbReference type="InterPro" id="IPR009057">
    <property type="entry name" value="Homeodomain-like_sf"/>
</dbReference>
<keyword evidence="1" id="KW-0805">Transcription regulation</keyword>
<keyword evidence="2" id="KW-0238">DNA-binding</keyword>
<dbReference type="InterPro" id="IPR001647">
    <property type="entry name" value="HTH_TetR"/>
</dbReference>
<dbReference type="SUPFAM" id="SSF48498">
    <property type="entry name" value="Tetracyclin repressor-like, C-terminal domain"/>
    <property type="match status" value="1"/>
</dbReference>
<protein>
    <submittedName>
        <fullName evidence="6">TetR/AcrR family transcriptional regulator</fullName>
    </submittedName>
</protein>
<comment type="caution">
    <text evidence="6">The sequence shown here is derived from an EMBL/GenBank/DDBJ whole genome shotgun (WGS) entry which is preliminary data.</text>
</comment>
<evidence type="ECO:0000256" key="2">
    <source>
        <dbReference type="ARBA" id="ARBA00023125"/>
    </source>
</evidence>
<evidence type="ECO:0000259" key="4">
    <source>
        <dbReference type="Pfam" id="PF00440"/>
    </source>
</evidence>
<dbReference type="PANTHER" id="PTHR47506:SF3">
    <property type="entry name" value="HTH-TYPE TRANSCRIPTIONAL REGULATOR LMRA"/>
    <property type="match status" value="1"/>
</dbReference>